<reference evidence="2 3" key="1">
    <citation type="submission" date="2024-01" db="EMBL/GenBank/DDBJ databases">
        <title>Genome assemblies of Stephania.</title>
        <authorList>
            <person name="Yang L."/>
        </authorList>
    </citation>
    <scope>NUCLEOTIDE SEQUENCE [LARGE SCALE GENOMIC DNA]</scope>
    <source>
        <strain evidence="2">YNDBR</strain>
        <tissue evidence="2">Leaf</tissue>
    </source>
</reference>
<evidence type="ECO:0000313" key="3">
    <source>
        <dbReference type="Proteomes" id="UP001420932"/>
    </source>
</evidence>
<keyword evidence="1" id="KW-0175">Coiled coil</keyword>
<dbReference type="AlphaFoldDB" id="A0AAP0HJC7"/>
<dbReference type="EMBL" id="JBBNAF010000013">
    <property type="protein sequence ID" value="KAK9086937.1"/>
    <property type="molecule type" value="Genomic_DNA"/>
</dbReference>
<evidence type="ECO:0000256" key="1">
    <source>
        <dbReference type="SAM" id="Coils"/>
    </source>
</evidence>
<name>A0AAP0HJC7_9MAGN</name>
<organism evidence="2 3">
    <name type="scientific">Stephania yunnanensis</name>
    <dbReference type="NCBI Taxonomy" id="152371"/>
    <lineage>
        <taxon>Eukaryota</taxon>
        <taxon>Viridiplantae</taxon>
        <taxon>Streptophyta</taxon>
        <taxon>Embryophyta</taxon>
        <taxon>Tracheophyta</taxon>
        <taxon>Spermatophyta</taxon>
        <taxon>Magnoliopsida</taxon>
        <taxon>Ranunculales</taxon>
        <taxon>Menispermaceae</taxon>
        <taxon>Menispermoideae</taxon>
        <taxon>Cissampelideae</taxon>
        <taxon>Stephania</taxon>
    </lineage>
</organism>
<keyword evidence="3" id="KW-1185">Reference proteome</keyword>
<feature type="coiled-coil region" evidence="1">
    <location>
        <begin position="35"/>
        <end position="62"/>
    </location>
</feature>
<gene>
    <name evidence="2" type="ORF">Syun_029331</name>
</gene>
<evidence type="ECO:0000313" key="2">
    <source>
        <dbReference type="EMBL" id="KAK9086937.1"/>
    </source>
</evidence>
<proteinExistence type="predicted"/>
<comment type="caution">
    <text evidence="2">The sequence shown here is derived from an EMBL/GenBank/DDBJ whole genome shotgun (WGS) entry which is preliminary data.</text>
</comment>
<accession>A0AAP0HJC7</accession>
<dbReference type="Proteomes" id="UP001420932">
    <property type="component" value="Unassembled WGS sequence"/>
</dbReference>
<protein>
    <submittedName>
        <fullName evidence="2">Uncharacterized protein</fullName>
    </submittedName>
</protein>
<sequence length="216" mass="24938">MSADISNPQSTEQVYKSKNCDKIGYIIPNDYAFLVLIDEDETEELKIELEEIELQYQKVVKDTSMKKHEVVMPAKKILSLKKTVPCLEVLPIYAQPIFEKNALQRHYVLERNDHGKLSNDISTHKDEVDNNKEVNMKRKSIDNEFGINKRPRKYCYVENIQIPVGNLDWVEWAIPMRILYGREGNTAPALPSMIGMKLSRPQPHRASWQGILAPSK</sequence>